<dbReference type="Proteomes" id="UP000829647">
    <property type="component" value="Chromosome"/>
</dbReference>
<keyword evidence="3" id="KW-1185">Reference proteome</keyword>
<dbReference type="RefSeq" id="WP_247976393.1">
    <property type="nucleotide sequence ID" value="NZ_CP095848.1"/>
</dbReference>
<name>A0ABY4JC09_9BACT</name>
<dbReference type="SUPFAM" id="SSF54975">
    <property type="entry name" value="Acylphosphatase/BLUF domain-like"/>
    <property type="match status" value="1"/>
</dbReference>
<dbReference type="InterPro" id="IPR036046">
    <property type="entry name" value="Acylphosphatase-like_dom_sf"/>
</dbReference>
<evidence type="ECO:0000313" key="2">
    <source>
        <dbReference type="EMBL" id="UPL50361.1"/>
    </source>
</evidence>
<organism evidence="2 3">
    <name type="scientific">Hymenobacter sublimis</name>
    <dbReference type="NCBI Taxonomy" id="2933777"/>
    <lineage>
        <taxon>Bacteria</taxon>
        <taxon>Pseudomonadati</taxon>
        <taxon>Bacteroidota</taxon>
        <taxon>Cytophagia</taxon>
        <taxon>Cytophagales</taxon>
        <taxon>Hymenobacteraceae</taxon>
        <taxon>Hymenobacter</taxon>
    </lineage>
</organism>
<protein>
    <submittedName>
        <fullName evidence="2">BLUF domain-containing protein</fullName>
    </submittedName>
</protein>
<sequence length="143" mass="15446">MSLLHHLIYQSNVVARLSASELGRLLEQCRSHNQQADITGVLLHDGNRFLGVLEGTPAAIAAVFNRIEADCRHTGVQVLADGPISHRQFACWTMGLVDDVSQPGGGVGDETIPCMHTVTDAALWLLLREFQVGAGRPLLLLPS</sequence>
<dbReference type="InterPro" id="IPR007024">
    <property type="entry name" value="BLUF_domain"/>
</dbReference>
<dbReference type="Gene3D" id="3.30.70.100">
    <property type="match status" value="1"/>
</dbReference>
<feature type="domain" description="BLUF" evidence="1">
    <location>
        <begin position="4"/>
        <end position="95"/>
    </location>
</feature>
<dbReference type="Pfam" id="PF04940">
    <property type="entry name" value="BLUF"/>
    <property type="match status" value="1"/>
</dbReference>
<dbReference type="EMBL" id="CP095848">
    <property type="protein sequence ID" value="UPL50361.1"/>
    <property type="molecule type" value="Genomic_DNA"/>
</dbReference>
<dbReference type="SMART" id="SM01034">
    <property type="entry name" value="BLUF"/>
    <property type="match status" value="1"/>
</dbReference>
<proteinExistence type="predicted"/>
<evidence type="ECO:0000313" key="3">
    <source>
        <dbReference type="Proteomes" id="UP000829647"/>
    </source>
</evidence>
<evidence type="ECO:0000259" key="1">
    <source>
        <dbReference type="PROSITE" id="PS50925"/>
    </source>
</evidence>
<dbReference type="PROSITE" id="PS50925">
    <property type="entry name" value="BLUF"/>
    <property type="match status" value="1"/>
</dbReference>
<gene>
    <name evidence="2" type="ORF">MWH26_05495</name>
</gene>
<accession>A0ABY4JC09</accession>
<reference evidence="2 3" key="1">
    <citation type="submission" date="2022-04" db="EMBL/GenBank/DDBJ databases">
        <title>Hymenobacter sp. isolated from the air.</title>
        <authorList>
            <person name="Won M."/>
            <person name="Lee C.-M."/>
            <person name="Woen H.-Y."/>
            <person name="Kwon S.-W."/>
        </authorList>
    </citation>
    <scope>NUCLEOTIDE SEQUENCE [LARGE SCALE GENOMIC DNA]</scope>
    <source>
        <strain evidence="3">5516 S-25</strain>
    </source>
</reference>